<reference evidence="2" key="2">
    <citation type="submission" date="2021-01" db="EMBL/GenBank/DDBJ databases">
        <authorList>
            <person name="Schikora-Tamarit M.A."/>
        </authorList>
    </citation>
    <scope>NUCLEOTIDE SEQUENCE</scope>
    <source>
        <strain evidence="2">NCAIM Y.01608</strain>
    </source>
</reference>
<keyword evidence="3" id="KW-1185">Reference proteome</keyword>
<proteinExistence type="predicted"/>
<evidence type="ECO:0000313" key="3">
    <source>
        <dbReference type="Proteomes" id="UP000788993"/>
    </source>
</evidence>
<dbReference type="Proteomes" id="UP000788993">
    <property type="component" value="Unassembled WGS sequence"/>
</dbReference>
<evidence type="ECO:0000256" key="1">
    <source>
        <dbReference type="SAM" id="MobiDB-lite"/>
    </source>
</evidence>
<accession>A0A9P8THB1</accession>
<sequence length="208" mass="23319">MVSILASLENFVFEEQTIVTVRSPFWSVVPAYINVALSMFLPHSEDLSHNRSIRIIGIFEQNPVSDLVSSSLVNQKRNRHFGCDNVAVIAVWPLHFQMIQSGDVGLQKMDVVKHGRVGRITAAKPLFLTHMPMGCSLALRCCSLPVKGASDLYAASYWIQHWAPDSLHPGNRRPVVWSRPLPPPRNPRPRNHHETLIDGPVESATRFA</sequence>
<comment type="caution">
    <text evidence="2">The sequence shown here is derived from an EMBL/GenBank/DDBJ whole genome shotgun (WGS) entry which is preliminary data.</text>
</comment>
<name>A0A9P8THB1_9ASCO</name>
<dbReference type="AlphaFoldDB" id="A0A9P8THB1"/>
<protein>
    <submittedName>
        <fullName evidence="2">Uncharacterized protein</fullName>
    </submittedName>
</protein>
<gene>
    <name evidence="2" type="ORF">OGATHE_000080</name>
</gene>
<reference evidence="2" key="1">
    <citation type="journal article" date="2021" name="Open Biol.">
        <title>Shared evolutionary footprints suggest mitochondrial oxidative damage underlies multiple complex I losses in fungi.</title>
        <authorList>
            <person name="Schikora-Tamarit M.A."/>
            <person name="Marcet-Houben M."/>
            <person name="Nosek J."/>
            <person name="Gabaldon T."/>
        </authorList>
    </citation>
    <scope>NUCLEOTIDE SEQUENCE</scope>
    <source>
        <strain evidence="2">NCAIM Y.01608</strain>
    </source>
</reference>
<feature type="region of interest" description="Disordered" evidence="1">
    <location>
        <begin position="178"/>
        <end position="208"/>
    </location>
</feature>
<evidence type="ECO:0000313" key="2">
    <source>
        <dbReference type="EMBL" id="KAH3678811.1"/>
    </source>
</evidence>
<organism evidence="2 3">
    <name type="scientific">Ogataea polymorpha</name>
    <dbReference type="NCBI Taxonomy" id="460523"/>
    <lineage>
        <taxon>Eukaryota</taxon>
        <taxon>Fungi</taxon>
        <taxon>Dikarya</taxon>
        <taxon>Ascomycota</taxon>
        <taxon>Saccharomycotina</taxon>
        <taxon>Pichiomycetes</taxon>
        <taxon>Pichiales</taxon>
        <taxon>Pichiaceae</taxon>
        <taxon>Ogataea</taxon>
    </lineage>
</organism>
<dbReference type="EMBL" id="JAEUBD010000013">
    <property type="protein sequence ID" value="KAH3678811.1"/>
    <property type="molecule type" value="Genomic_DNA"/>
</dbReference>